<evidence type="ECO:0000256" key="2">
    <source>
        <dbReference type="SAM" id="SignalP"/>
    </source>
</evidence>
<keyword evidence="2" id="KW-0732">Signal</keyword>
<protein>
    <recommendedName>
        <fullName evidence="5">Bifunctional inhibitor/plant lipid transfer protein/seed storage helical domain-containing protein</fullName>
    </recommendedName>
</protein>
<reference evidence="4" key="1">
    <citation type="journal article" date="2013" name="Nat. Genet.">
        <title>The Capsella rubella genome and the genomic consequences of rapid mating system evolution.</title>
        <authorList>
            <person name="Slotte T."/>
            <person name="Hazzouri K.M."/>
            <person name="Agren J.A."/>
            <person name="Koenig D."/>
            <person name="Maumus F."/>
            <person name="Guo Y.L."/>
            <person name="Steige K."/>
            <person name="Platts A.E."/>
            <person name="Escobar J.S."/>
            <person name="Newman L.K."/>
            <person name="Wang W."/>
            <person name="Mandakova T."/>
            <person name="Vello E."/>
            <person name="Smith L.M."/>
            <person name="Henz S.R."/>
            <person name="Steffen J."/>
            <person name="Takuno S."/>
            <person name="Brandvain Y."/>
            <person name="Coop G."/>
            <person name="Andolfatto P."/>
            <person name="Hu T.T."/>
            <person name="Blanchette M."/>
            <person name="Clark R.M."/>
            <person name="Quesneville H."/>
            <person name="Nordborg M."/>
            <person name="Gaut B.S."/>
            <person name="Lysak M.A."/>
            <person name="Jenkins J."/>
            <person name="Grimwood J."/>
            <person name="Chapman J."/>
            <person name="Prochnik S."/>
            <person name="Shu S."/>
            <person name="Rokhsar D."/>
            <person name="Schmutz J."/>
            <person name="Weigel D."/>
            <person name="Wright S.I."/>
        </authorList>
    </citation>
    <scope>NUCLEOTIDE SEQUENCE [LARGE SCALE GENOMIC DNA]</scope>
    <source>
        <strain evidence="4">cv. Monte Gargano</strain>
    </source>
</reference>
<name>R0GG82_9BRAS</name>
<evidence type="ECO:0000313" key="4">
    <source>
        <dbReference type="Proteomes" id="UP000029121"/>
    </source>
</evidence>
<feature type="signal peptide" evidence="2">
    <location>
        <begin position="1"/>
        <end position="22"/>
    </location>
</feature>
<keyword evidence="4" id="KW-1185">Reference proteome</keyword>
<feature type="compositionally biased region" description="Gly residues" evidence="1">
    <location>
        <begin position="68"/>
        <end position="84"/>
    </location>
</feature>
<dbReference type="EMBL" id="KB870806">
    <property type="protein sequence ID" value="EOA34867.1"/>
    <property type="molecule type" value="Genomic_DNA"/>
</dbReference>
<proteinExistence type="predicted"/>
<feature type="chain" id="PRO_5004351276" description="Bifunctional inhibitor/plant lipid transfer protein/seed storage helical domain-containing protein" evidence="2">
    <location>
        <begin position="23"/>
        <end position="198"/>
    </location>
</feature>
<evidence type="ECO:0000313" key="3">
    <source>
        <dbReference type="EMBL" id="EOA34867.1"/>
    </source>
</evidence>
<accession>R0GG82</accession>
<dbReference type="AlphaFoldDB" id="R0GG82"/>
<evidence type="ECO:0000256" key="1">
    <source>
        <dbReference type="SAM" id="MobiDB-lite"/>
    </source>
</evidence>
<feature type="region of interest" description="Disordered" evidence="1">
    <location>
        <begin position="59"/>
        <end position="86"/>
    </location>
</feature>
<sequence>MEIIPLMFIILLSSFRVPVKVAGKGASHGGGGGFVGSGSGSIGIGKGYRGGNIGTGGSIRDGSSVGTGYRGGGSNGKPGGGGDPGAAIVVFPKKPEEPKKKAPPPLPQECKPEVRDCINAHMYGGAGAPERGAQCCATLRKSVPCVCKFLRSHDPKLSKGANDVLRGCHYNRTKCSKKLHQFTYIRRPRETSTRRGML</sequence>
<gene>
    <name evidence="3" type="ORF">CARUB_v10022449mg</name>
</gene>
<evidence type="ECO:0008006" key="5">
    <source>
        <dbReference type="Google" id="ProtNLM"/>
    </source>
</evidence>
<dbReference type="Proteomes" id="UP000029121">
    <property type="component" value="Unassembled WGS sequence"/>
</dbReference>
<organism evidence="3 4">
    <name type="scientific">Capsella rubella</name>
    <dbReference type="NCBI Taxonomy" id="81985"/>
    <lineage>
        <taxon>Eukaryota</taxon>
        <taxon>Viridiplantae</taxon>
        <taxon>Streptophyta</taxon>
        <taxon>Embryophyta</taxon>
        <taxon>Tracheophyta</taxon>
        <taxon>Spermatophyta</taxon>
        <taxon>Magnoliopsida</taxon>
        <taxon>eudicotyledons</taxon>
        <taxon>Gunneridae</taxon>
        <taxon>Pentapetalae</taxon>
        <taxon>rosids</taxon>
        <taxon>malvids</taxon>
        <taxon>Brassicales</taxon>
        <taxon>Brassicaceae</taxon>
        <taxon>Camelineae</taxon>
        <taxon>Capsella</taxon>
    </lineage>
</organism>